<sequence length="252" mass="26305">MNMDARIQQSVVANLRNRPAPVEVGPFVIGTDPTTSSPHINYATPRPGAAVTVGDVAALVTAFRAAGRTPRLEYVTSCAPGLEALLTGAGFVVESRHTYLVCAPGTLRTPQALDHIRLYEPATDPERAGLIGAQHEAFGGNPVASEADVARLRRQQGAGGVAVMAVTDDGTCAGGGGAAPPAGGVSEVAGIAVRTRYRRQGLAGAITADVTRRLFDIGVEVAWLEASGEDSWRVYERAGYRPAGRRLYIGSD</sequence>
<dbReference type="Pfam" id="PF00583">
    <property type="entry name" value="Acetyltransf_1"/>
    <property type="match status" value="1"/>
</dbReference>
<gene>
    <name evidence="2" type="ORF">GA0070622_1968</name>
</gene>
<keyword evidence="3" id="KW-1185">Reference proteome</keyword>
<dbReference type="Gene3D" id="3.40.630.30">
    <property type="match status" value="1"/>
</dbReference>
<evidence type="ECO:0000259" key="1">
    <source>
        <dbReference type="PROSITE" id="PS51186"/>
    </source>
</evidence>
<proteinExistence type="predicted"/>
<dbReference type="STRING" id="946078.GA0070622_1968"/>
<feature type="domain" description="N-acetyltransferase" evidence="1">
    <location>
        <begin position="117"/>
        <end position="252"/>
    </location>
</feature>
<name>A0A1A9B650_9ACTN</name>
<dbReference type="InterPro" id="IPR016181">
    <property type="entry name" value="Acyl_CoA_acyltransferase"/>
</dbReference>
<dbReference type="AlphaFoldDB" id="A0A1A9B650"/>
<organism evidence="2 3">
    <name type="scientific">Micromonospora sediminicola</name>
    <dbReference type="NCBI Taxonomy" id="946078"/>
    <lineage>
        <taxon>Bacteria</taxon>
        <taxon>Bacillati</taxon>
        <taxon>Actinomycetota</taxon>
        <taxon>Actinomycetes</taxon>
        <taxon>Micromonosporales</taxon>
        <taxon>Micromonosporaceae</taxon>
        <taxon>Micromonospora</taxon>
    </lineage>
</organism>
<accession>A0A1A9B650</accession>
<evidence type="ECO:0000313" key="3">
    <source>
        <dbReference type="Proteomes" id="UP000199558"/>
    </source>
</evidence>
<dbReference type="GO" id="GO:0016747">
    <property type="term" value="F:acyltransferase activity, transferring groups other than amino-acyl groups"/>
    <property type="evidence" value="ECO:0007669"/>
    <property type="project" value="InterPro"/>
</dbReference>
<reference evidence="3" key="1">
    <citation type="submission" date="2016-06" db="EMBL/GenBank/DDBJ databases">
        <authorList>
            <person name="Varghese N."/>
            <person name="Submissions Spin"/>
        </authorList>
    </citation>
    <scope>NUCLEOTIDE SEQUENCE [LARGE SCALE GENOMIC DNA]</scope>
    <source>
        <strain evidence="3">DSM 45794</strain>
    </source>
</reference>
<protein>
    <submittedName>
        <fullName evidence="2">Acetyltransferase (GNAT) family protein</fullName>
    </submittedName>
</protein>
<dbReference type="Proteomes" id="UP000199558">
    <property type="component" value="Unassembled WGS sequence"/>
</dbReference>
<dbReference type="InterPro" id="IPR000182">
    <property type="entry name" value="GNAT_dom"/>
</dbReference>
<dbReference type="SUPFAM" id="SSF55729">
    <property type="entry name" value="Acyl-CoA N-acyltransferases (Nat)"/>
    <property type="match status" value="1"/>
</dbReference>
<evidence type="ECO:0000313" key="2">
    <source>
        <dbReference type="EMBL" id="SBT64980.1"/>
    </source>
</evidence>
<keyword evidence="2" id="KW-0808">Transferase</keyword>
<dbReference type="EMBL" id="FLRH01000003">
    <property type="protein sequence ID" value="SBT64980.1"/>
    <property type="molecule type" value="Genomic_DNA"/>
</dbReference>
<dbReference type="PROSITE" id="PS51186">
    <property type="entry name" value="GNAT"/>
    <property type="match status" value="1"/>
</dbReference>